<accession>A9WLR3</accession>
<evidence type="ECO:0000313" key="2">
    <source>
        <dbReference type="Proteomes" id="UP000002007"/>
    </source>
</evidence>
<dbReference type="EMBL" id="CP000910">
    <property type="protein sequence ID" value="ABY21843.1"/>
    <property type="molecule type" value="Genomic_DNA"/>
</dbReference>
<organism evidence="1 2">
    <name type="scientific">Renibacterium salmoninarum (strain ATCC 33209 / DSM 20767 / JCM 11484 / NBRC 15589 / NCIMB 2235)</name>
    <dbReference type="NCBI Taxonomy" id="288705"/>
    <lineage>
        <taxon>Bacteria</taxon>
        <taxon>Bacillati</taxon>
        <taxon>Actinomycetota</taxon>
        <taxon>Actinomycetes</taxon>
        <taxon>Micrococcales</taxon>
        <taxon>Micrococcaceae</taxon>
        <taxon>Renibacterium</taxon>
    </lineage>
</organism>
<dbReference type="AlphaFoldDB" id="A9WLR3"/>
<dbReference type="PANTHER" id="PTHR47791">
    <property type="entry name" value="MEIOTICALLY UP-REGULATED GENE 191 PROTEIN"/>
    <property type="match status" value="1"/>
</dbReference>
<dbReference type="Gene3D" id="1.50.10.20">
    <property type="match status" value="1"/>
</dbReference>
<sequence length="308" mass="34052">MDCLLDAGWRKLQTGKQPNLHRAQALLRSIKLRNFFRLSNSFYDDMAWLALAAGRAEQLSLQATGRSFPGANRAVRTLGRQLIQGFSTEPGCGLFWSKRRDFKNTPANGPAALYFARVGDVQRAQQLLDWLYSNLWDTERGLYLDGIHLRSTGPEREETVWTYNQGPVLGALCAVPTDSNLDRAAEVVAGVERGLSSDGAILLHGDGDSGLFTGILVRYLAVAARNQALPARTRATAASLVFTTAEAIWASRSAEDVFTKDLQLRADQSYPNQTPVQLSTQLQAWMIFESAHQLAQTETRLPPELTTQ</sequence>
<dbReference type="eggNOG" id="COG4833">
    <property type="taxonomic scope" value="Bacteria"/>
</dbReference>
<dbReference type="Proteomes" id="UP000002007">
    <property type="component" value="Chromosome"/>
</dbReference>
<dbReference type="GO" id="GO:0005975">
    <property type="term" value="P:carbohydrate metabolic process"/>
    <property type="evidence" value="ECO:0007669"/>
    <property type="project" value="InterPro"/>
</dbReference>
<dbReference type="Pfam" id="PF03663">
    <property type="entry name" value="Glyco_hydro_76"/>
    <property type="match status" value="1"/>
</dbReference>
<dbReference type="InterPro" id="IPR008928">
    <property type="entry name" value="6-hairpin_glycosidase_sf"/>
</dbReference>
<gene>
    <name evidence="1" type="ordered locus">RSal33209_0087</name>
</gene>
<keyword evidence="1" id="KW-0378">Hydrolase</keyword>
<name>A9WLR3_RENSM</name>
<keyword evidence="2" id="KW-1185">Reference proteome</keyword>
<protein>
    <submittedName>
        <fullName evidence="1">Predicted glycosyl hydrolase</fullName>
        <ecNumber evidence="1">3.2.1.-</ecNumber>
    </submittedName>
</protein>
<dbReference type="InterPro" id="IPR005198">
    <property type="entry name" value="Glyco_hydro_76"/>
</dbReference>
<dbReference type="PANTHER" id="PTHR47791:SF3">
    <property type="entry name" value="MEIOTICALLY UP-REGULATED GENE 191 PROTEIN"/>
    <property type="match status" value="1"/>
</dbReference>
<keyword evidence="1" id="KW-0326">Glycosidase</keyword>
<dbReference type="EC" id="3.2.1.-" evidence="1"/>
<proteinExistence type="predicted"/>
<dbReference type="CAZy" id="GH76">
    <property type="family name" value="Glycoside Hydrolase Family 76"/>
</dbReference>
<dbReference type="InterPro" id="IPR053169">
    <property type="entry name" value="MUG_Protein"/>
</dbReference>
<dbReference type="GO" id="GO:0016798">
    <property type="term" value="F:hydrolase activity, acting on glycosyl bonds"/>
    <property type="evidence" value="ECO:0007669"/>
    <property type="project" value="UniProtKB-KW"/>
</dbReference>
<evidence type="ECO:0000313" key="1">
    <source>
        <dbReference type="EMBL" id="ABY21843.1"/>
    </source>
</evidence>
<dbReference type="STRING" id="288705.RSal33209_0087"/>
<reference evidence="2" key="1">
    <citation type="journal article" date="2008" name="J. Bacteriol.">
        <title>Genome sequence of the fish pathogen Renibacterium salmoninarum suggests reductive evolution away from an environmental Arthrobacter ancestor.</title>
        <authorList>
            <person name="Wiens G.D."/>
            <person name="Rockey D.D."/>
            <person name="Wu Z."/>
            <person name="Chang J."/>
            <person name="Levy R."/>
            <person name="Crane S."/>
            <person name="Chen D.S."/>
            <person name="Capri G.R."/>
            <person name="Burnett J.R."/>
            <person name="Sudheesh P.S."/>
            <person name="Schipma M.J."/>
            <person name="Burd H."/>
            <person name="Bhattacharyya A."/>
            <person name="Rhodes L.D."/>
            <person name="Kaul R."/>
            <person name="Strom M.S."/>
        </authorList>
    </citation>
    <scope>NUCLEOTIDE SEQUENCE [LARGE SCALE GENOMIC DNA]</scope>
    <source>
        <strain evidence="2">ATCC 33209 / DSM 20767 / JCM 11484 / NBRC 15589 / NCIMB 2235</strain>
    </source>
</reference>
<dbReference type="HOGENOM" id="CLU_028686_1_0_11"/>
<dbReference type="KEGG" id="rsa:RSal33209_0087"/>
<dbReference type="SUPFAM" id="SSF48208">
    <property type="entry name" value="Six-hairpin glycosidases"/>
    <property type="match status" value="1"/>
</dbReference>